<dbReference type="Proteomes" id="UP000199541">
    <property type="component" value="Unassembled WGS sequence"/>
</dbReference>
<organism evidence="2 5">
    <name type="scientific">Allgaiera indica</name>
    <dbReference type="NCBI Taxonomy" id="765699"/>
    <lineage>
        <taxon>Bacteria</taxon>
        <taxon>Pseudomonadati</taxon>
        <taxon>Pseudomonadota</taxon>
        <taxon>Alphaproteobacteria</taxon>
        <taxon>Rhodobacterales</taxon>
        <taxon>Paracoccaceae</taxon>
        <taxon>Allgaiera</taxon>
    </lineage>
</organism>
<dbReference type="Gene3D" id="2.60.40.2080">
    <property type="match status" value="1"/>
</dbReference>
<evidence type="ECO:0000313" key="4">
    <source>
        <dbReference type="Proteomes" id="UP000199541"/>
    </source>
</evidence>
<protein>
    <submittedName>
        <fullName evidence="3">H-type lectin domain-containing protein</fullName>
    </submittedName>
</protein>
<evidence type="ECO:0000313" key="3">
    <source>
        <dbReference type="EMBL" id="SDW40075.1"/>
    </source>
</evidence>
<name>A0AAN4UPI0_9RHOB</name>
<dbReference type="Pfam" id="PF09458">
    <property type="entry name" value="H_lectin"/>
    <property type="match status" value="1"/>
</dbReference>
<dbReference type="GO" id="GO:0007155">
    <property type="term" value="P:cell adhesion"/>
    <property type="evidence" value="ECO:0007669"/>
    <property type="project" value="InterPro"/>
</dbReference>
<sequence length="116" mass="12933">MKKFRGTLIGIDQGSALLFSDFEDGGQMWTGSGPRAVRIQARFSESFRTPPVVQASISMWDMDRATNMRADLSAEEITAEGFVLVFSTWGDSRVARIRADWTAIGELEDPDAWQVD</sequence>
<dbReference type="InterPro" id="IPR019019">
    <property type="entry name" value="H-type_lectin_domain"/>
</dbReference>
<feature type="domain" description="H-type lectin" evidence="1">
    <location>
        <begin position="41"/>
        <end position="104"/>
    </location>
</feature>
<dbReference type="InterPro" id="IPR037221">
    <property type="entry name" value="H-type_lectin_dom_sf"/>
</dbReference>
<evidence type="ECO:0000259" key="1">
    <source>
        <dbReference type="Pfam" id="PF09458"/>
    </source>
</evidence>
<gene>
    <name evidence="2" type="ORF">GCM10008024_09700</name>
    <name evidence="3" type="ORF">SAMN05444006_103122</name>
</gene>
<reference evidence="3 4" key="2">
    <citation type="submission" date="2016-10" db="EMBL/GenBank/DDBJ databases">
        <authorList>
            <person name="Varghese N."/>
            <person name="Submissions S."/>
        </authorList>
    </citation>
    <scope>NUCLEOTIDE SEQUENCE [LARGE SCALE GENOMIC DNA]</scope>
    <source>
        <strain evidence="3 4">DSM 24802</strain>
    </source>
</reference>
<proteinExistence type="predicted"/>
<dbReference type="EMBL" id="FNOB01000003">
    <property type="protein sequence ID" value="SDW40075.1"/>
    <property type="molecule type" value="Genomic_DNA"/>
</dbReference>
<keyword evidence="4" id="KW-1185">Reference proteome</keyword>
<dbReference type="AlphaFoldDB" id="A0AAN4UPI0"/>
<dbReference type="GO" id="GO:0030246">
    <property type="term" value="F:carbohydrate binding"/>
    <property type="evidence" value="ECO:0007669"/>
    <property type="project" value="InterPro"/>
</dbReference>
<comment type="caution">
    <text evidence="2">The sequence shown here is derived from an EMBL/GenBank/DDBJ whole genome shotgun (WGS) entry which is preliminary data.</text>
</comment>
<accession>A0AAN4UPI0</accession>
<evidence type="ECO:0000313" key="5">
    <source>
        <dbReference type="Proteomes" id="UP000634647"/>
    </source>
</evidence>
<reference evidence="2" key="3">
    <citation type="submission" date="2023-06" db="EMBL/GenBank/DDBJ databases">
        <authorList>
            <person name="Sun Q."/>
            <person name="Zhou Y."/>
        </authorList>
    </citation>
    <scope>NUCLEOTIDE SEQUENCE</scope>
    <source>
        <strain evidence="2">CGMCC 1.10859</strain>
    </source>
</reference>
<dbReference type="RefSeq" id="WP_035842156.1">
    <property type="nucleotide sequence ID" value="NZ_BNAB01000003.1"/>
</dbReference>
<reference evidence="2" key="1">
    <citation type="journal article" date="2014" name="Int. J. Syst. Evol. Microbiol.">
        <title>Complete genome sequence of Corynebacterium casei LMG S-19264T (=DSM 44701T), isolated from a smear-ripened cheese.</title>
        <authorList>
            <consortium name="US DOE Joint Genome Institute (JGI-PGF)"/>
            <person name="Walter F."/>
            <person name="Albersmeier A."/>
            <person name="Kalinowski J."/>
            <person name="Ruckert C."/>
        </authorList>
    </citation>
    <scope>NUCLEOTIDE SEQUENCE</scope>
    <source>
        <strain evidence="2">CGMCC 1.10859</strain>
    </source>
</reference>
<dbReference type="SUPFAM" id="SSF141086">
    <property type="entry name" value="Agglutinin HPA-like"/>
    <property type="match status" value="1"/>
</dbReference>
<evidence type="ECO:0000313" key="2">
    <source>
        <dbReference type="EMBL" id="GHD99947.1"/>
    </source>
</evidence>
<dbReference type="Proteomes" id="UP000634647">
    <property type="component" value="Unassembled WGS sequence"/>
</dbReference>
<dbReference type="EMBL" id="BNAB01000003">
    <property type="protein sequence ID" value="GHD99947.1"/>
    <property type="molecule type" value="Genomic_DNA"/>
</dbReference>